<dbReference type="GO" id="GO:0007219">
    <property type="term" value="P:Notch signaling pathway"/>
    <property type="evidence" value="ECO:0007669"/>
    <property type="project" value="UniProtKB-KW"/>
</dbReference>
<keyword evidence="8" id="KW-0472">Membrane</keyword>
<dbReference type="GO" id="GO:0016485">
    <property type="term" value="P:protein processing"/>
    <property type="evidence" value="ECO:0007669"/>
    <property type="project" value="InterPro"/>
</dbReference>
<feature type="domain" description="Isopenicillin N synthase-like Fe(2+) 2OG dioxygenase" evidence="11">
    <location>
        <begin position="724"/>
        <end position="801"/>
    </location>
</feature>
<dbReference type="Pfam" id="PF18266">
    <property type="entry name" value="Ncstrn_small"/>
    <property type="match status" value="1"/>
</dbReference>
<keyword evidence="4" id="KW-0812">Transmembrane</keyword>
<keyword evidence="9" id="KW-0325">Glycoprotein</keyword>
<feature type="signal peptide" evidence="10">
    <location>
        <begin position="1"/>
        <end position="23"/>
    </location>
</feature>
<evidence type="ECO:0000256" key="1">
    <source>
        <dbReference type="ARBA" id="ARBA00004479"/>
    </source>
</evidence>
<dbReference type="Gene3D" id="2.60.120.330">
    <property type="entry name" value="B-lactam Antibiotic, Isopenicillin N Synthase, Chain"/>
    <property type="match status" value="1"/>
</dbReference>
<evidence type="ECO:0000256" key="2">
    <source>
        <dbReference type="ARBA" id="ARBA00007717"/>
    </source>
</evidence>
<evidence type="ECO:0000256" key="3">
    <source>
        <dbReference type="ARBA" id="ARBA00015303"/>
    </source>
</evidence>
<dbReference type="Pfam" id="PF05450">
    <property type="entry name" value="Nicastrin"/>
    <property type="match status" value="1"/>
</dbReference>
<evidence type="ECO:0000313" key="13">
    <source>
        <dbReference type="EMBL" id="KAF5903040.1"/>
    </source>
</evidence>
<evidence type="ECO:0000313" key="14">
    <source>
        <dbReference type="Proteomes" id="UP000727407"/>
    </source>
</evidence>
<keyword evidence="5 10" id="KW-0732">Signal</keyword>
<comment type="similarity">
    <text evidence="2">Belongs to the nicastrin family.</text>
</comment>
<comment type="subcellular location">
    <subcellularLocation>
        <location evidence="1">Membrane</location>
        <topology evidence="1">Single-pass type I membrane protein</topology>
    </subcellularLocation>
</comment>
<dbReference type="SUPFAM" id="SSF53187">
    <property type="entry name" value="Zn-dependent exopeptidases"/>
    <property type="match status" value="1"/>
</dbReference>
<evidence type="ECO:0000256" key="9">
    <source>
        <dbReference type="ARBA" id="ARBA00023180"/>
    </source>
</evidence>
<dbReference type="GO" id="GO:0007220">
    <property type="term" value="P:Notch receptor processing"/>
    <property type="evidence" value="ECO:0007669"/>
    <property type="project" value="TreeGrafter"/>
</dbReference>
<dbReference type="OrthoDB" id="755951at2759"/>
<organism evidence="13 14">
    <name type="scientific">Clarias magur</name>
    <name type="common">Asian catfish</name>
    <name type="synonym">Macropteronotus magur</name>
    <dbReference type="NCBI Taxonomy" id="1594786"/>
    <lineage>
        <taxon>Eukaryota</taxon>
        <taxon>Metazoa</taxon>
        <taxon>Chordata</taxon>
        <taxon>Craniata</taxon>
        <taxon>Vertebrata</taxon>
        <taxon>Euteleostomi</taxon>
        <taxon>Actinopterygii</taxon>
        <taxon>Neopterygii</taxon>
        <taxon>Teleostei</taxon>
        <taxon>Ostariophysi</taxon>
        <taxon>Siluriformes</taxon>
        <taxon>Clariidae</taxon>
        <taxon>Clarias</taxon>
    </lineage>
</organism>
<reference evidence="13" key="1">
    <citation type="submission" date="2020-07" db="EMBL/GenBank/DDBJ databases">
        <title>Clarias magur genome sequencing, assembly and annotation.</title>
        <authorList>
            <person name="Kushwaha B."/>
            <person name="Kumar R."/>
            <person name="Das P."/>
            <person name="Joshi C.G."/>
            <person name="Kumar D."/>
            <person name="Nagpure N.S."/>
            <person name="Pandey M."/>
            <person name="Agarwal S."/>
            <person name="Srivastava S."/>
            <person name="Singh M."/>
            <person name="Sahoo L."/>
            <person name="Jayasankar P."/>
            <person name="Meher P.K."/>
            <person name="Koringa P.G."/>
            <person name="Iquebal M.A."/>
            <person name="Das S.P."/>
            <person name="Bit A."/>
            <person name="Patnaik S."/>
            <person name="Patel N."/>
            <person name="Shah T.M."/>
            <person name="Hinsu A."/>
            <person name="Jena J.K."/>
        </authorList>
    </citation>
    <scope>NUCLEOTIDE SEQUENCE</scope>
    <source>
        <strain evidence="13">CIFAMagur01</strain>
        <tissue evidence="13">Testis</tissue>
    </source>
</reference>
<protein>
    <recommendedName>
        <fullName evidence="3">Nicastrin</fullName>
    </recommendedName>
</protein>
<evidence type="ECO:0000259" key="12">
    <source>
        <dbReference type="Pfam" id="PF18266"/>
    </source>
</evidence>
<comment type="caution">
    <text evidence="13">The sequence shown here is derived from an EMBL/GenBank/DDBJ whole genome shotgun (WGS) entry which is preliminary data.</text>
</comment>
<proteinExistence type="inferred from homology"/>
<gene>
    <name evidence="13" type="primary">ncstn</name>
    <name evidence="13" type="ORF">DAT39_007243</name>
</gene>
<evidence type="ECO:0000256" key="7">
    <source>
        <dbReference type="ARBA" id="ARBA00022989"/>
    </source>
</evidence>
<dbReference type="AlphaFoldDB" id="A0A8J4TZR7"/>
<dbReference type="Gene3D" id="3.40.630.10">
    <property type="entry name" value="Zn peptidases"/>
    <property type="match status" value="1"/>
</dbReference>
<keyword evidence="14" id="KW-1185">Reference proteome</keyword>
<feature type="domain" description="Nicastrin small lobe" evidence="12">
    <location>
        <begin position="39"/>
        <end position="212"/>
    </location>
</feature>
<dbReference type="SUPFAM" id="SSF51197">
    <property type="entry name" value="Clavaminate synthase-like"/>
    <property type="match status" value="1"/>
</dbReference>
<feature type="chain" id="PRO_5035253804" description="Nicastrin" evidence="10">
    <location>
        <begin position="24"/>
        <end position="804"/>
    </location>
</feature>
<sequence length="804" mass="89730">MGPISSKWIHFFLVCFFYAYVSCSSVEQKIYVVLNKTTPCVRLLNATHQIGCQSSISGDTGVLHVLETEDDLDWITKTGPHAPYMVLMESPAFTRSTMMRLKNSTRVAGAAVIHLTAPPDQGFSPHTSCPNQNTGVYSESYGPELANCSTAVWNPLGNGLSYEDFPFPIFSLADDNETQVIRKCYEDHNRRVNGSAPEYPLCAMQLFSHMHAVTDTVTCMRRTDLQNSFSINPEQLCDPLKDYNVWATIRPINVTAKGHKENESMVIAATRLDGRSFFYDVAPSAEGTVSGIVTLLAAAEALRSVTRVAPPPRNIFFAFFQGEAFDYIGSSRMVYDMQNNKSVIDFDNVHSFLEIGQVGLWNKQTLWMHSDPVSRRNDTVNKEVTSLVDNIKSAASTLAVSLDEPNTTQALPPSSFQRFLKVRPIPGVVLTDHRSSFVNRYYESLYDTPEYLNVSYPPNLTPEEQLEYETEAAKSLTEVATLVARSLYKQAGGEEDMLKNITADTKTMAKLLYGFLVKTNNTWFRSLLPFDVVSKERNSILGSGPPQYYVSLSQIQQPKSVTTFVKYVLVNMTGTATSLNQSQCQNPNDTPGESKDLYVYEWVSGTASENHTIGEPFCARAPVRLARAESPAFELRQYGSREYSTWTESRWKHIGARIFLVASPQLQKWPSEGLGDFRDIQVGFFLRCKELSLRVLRVMALSLGLDSEVFLEAHSHIGSDENGSTLRSLYYPPVKAGSVKEGQLRCGEHSDYGSITLVFQDPEAGLQVLNRKREFISAPSIPGTVLVNIADLMQRWTSDVFVSA</sequence>
<dbReference type="EMBL" id="QNUK01000080">
    <property type="protein sequence ID" value="KAF5903040.1"/>
    <property type="molecule type" value="Genomic_DNA"/>
</dbReference>
<evidence type="ECO:0000256" key="8">
    <source>
        <dbReference type="ARBA" id="ARBA00023136"/>
    </source>
</evidence>
<dbReference type="InterPro" id="IPR041084">
    <property type="entry name" value="Ncstrn_small"/>
</dbReference>
<keyword evidence="6" id="KW-0914">Notch signaling pathway</keyword>
<evidence type="ECO:0000256" key="4">
    <source>
        <dbReference type="ARBA" id="ARBA00022692"/>
    </source>
</evidence>
<name>A0A8J4TZR7_CLAMG</name>
<dbReference type="Pfam" id="PF03171">
    <property type="entry name" value="2OG-FeII_Oxy"/>
    <property type="match status" value="1"/>
</dbReference>
<dbReference type="InterPro" id="IPR008710">
    <property type="entry name" value="Nicastrin"/>
</dbReference>
<dbReference type="InterPro" id="IPR044861">
    <property type="entry name" value="IPNS-like_FE2OG_OXY"/>
</dbReference>
<evidence type="ECO:0000259" key="11">
    <source>
        <dbReference type="Pfam" id="PF03171"/>
    </source>
</evidence>
<accession>A0A8J4TZR7</accession>
<dbReference type="GO" id="GO:0005886">
    <property type="term" value="C:plasma membrane"/>
    <property type="evidence" value="ECO:0007669"/>
    <property type="project" value="TreeGrafter"/>
</dbReference>
<feature type="non-terminal residue" evidence="13">
    <location>
        <position position="804"/>
    </location>
</feature>
<dbReference type="CDD" id="cd03881">
    <property type="entry name" value="M28_Nicastrin"/>
    <property type="match status" value="1"/>
</dbReference>
<evidence type="ECO:0000256" key="5">
    <source>
        <dbReference type="ARBA" id="ARBA00022729"/>
    </source>
</evidence>
<dbReference type="InterPro" id="IPR027443">
    <property type="entry name" value="IPNS-like_sf"/>
</dbReference>
<evidence type="ECO:0000256" key="6">
    <source>
        <dbReference type="ARBA" id="ARBA00022976"/>
    </source>
</evidence>
<dbReference type="PANTHER" id="PTHR21092">
    <property type="entry name" value="NICASTRIN"/>
    <property type="match status" value="1"/>
</dbReference>
<dbReference type="PANTHER" id="PTHR21092:SF0">
    <property type="entry name" value="NICASTRIN"/>
    <property type="match status" value="1"/>
</dbReference>
<dbReference type="Proteomes" id="UP000727407">
    <property type="component" value="Unassembled WGS sequence"/>
</dbReference>
<evidence type="ECO:0000256" key="10">
    <source>
        <dbReference type="SAM" id="SignalP"/>
    </source>
</evidence>
<keyword evidence="7" id="KW-1133">Transmembrane helix</keyword>